<protein>
    <submittedName>
        <fullName evidence="2">Uncharacterized protein</fullName>
    </submittedName>
</protein>
<sequence length="124" mass="13305">MICYSPQTALLDYDLAAQYSGEDIDRTSALVNLQNRCNKVLVYVPTIESATVTVLIQRDPHIATVPVALHILDDDATGSFASATTAGTGNIAVIFDIGATQYIRILVGADQTANRTFTCIGIRD</sequence>
<proteinExistence type="predicted"/>
<gene>
    <name evidence="2" type="ORF">MM415A00692_0016</name>
    <name evidence="1" type="ORF">MM415B01466_0012</name>
</gene>
<dbReference type="AlphaFoldDB" id="A0A6M3KF73"/>
<dbReference type="EMBL" id="MT141319">
    <property type="protein sequence ID" value="QJA58353.1"/>
    <property type="molecule type" value="Genomic_DNA"/>
</dbReference>
<name>A0A6M3KF73_9ZZZZ</name>
<organism evidence="2">
    <name type="scientific">viral metagenome</name>
    <dbReference type="NCBI Taxonomy" id="1070528"/>
    <lineage>
        <taxon>unclassified sequences</taxon>
        <taxon>metagenomes</taxon>
        <taxon>organismal metagenomes</taxon>
    </lineage>
</organism>
<dbReference type="EMBL" id="MT142428">
    <property type="protein sequence ID" value="QJA80597.1"/>
    <property type="molecule type" value="Genomic_DNA"/>
</dbReference>
<evidence type="ECO:0000313" key="2">
    <source>
        <dbReference type="EMBL" id="QJA80597.1"/>
    </source>
</evidence>
<reference evidence="2" key="1">
    <citation type="submission" date="2020-03" db="EMBL/GenBank/DDBJ databases">
        <title>The deep terrestrial virosphere.</title>
        <authorList>
            <person name="Holmfeldt K."/>
            <person name="Nilsson E."/>
            <person name="Simone D."/>
            <person name="Lopez-Fernandez M."/>
            <person name="Wu X."/>
            <person name="de Brujin I."/>
            <person name="Lundin D."/>
            <person name="Andersson A."/>
            <person name="Bertilsson S."/>
            <person name="Dopson M."/>
        </authorList>
    </citation>
    <scope>NUCLEOTIDE SEQUENCE</scope>
    <source>
        <strain evidence="2">MM415A00692</strain>
        <strain evidence="1">MM415B01466</strain>
    </source>
</reference>
<evidence type="ECO:0000313" key="1">
    <source>
        <dbReference type="EMBL" id="QJA58353.1"/>
    </source>
</evidence>
<accession>A0A6M3KF73</accession>